<organism evidence="2 3">
    <name type="scientific">Lasius niger</name>
    <name type="common">Black garden ant</name>
    <dbReference type="NCBI Taxonomy" id="67767"/>
    <lineage>
        <taxon>Eukaryota</taxon>
        <taxon>Metazoa</taxon>
        <taxon>Ecdysozoa</taxon>
        <taxon>Arthropoda</taxon>
        <taxon>Hexapoda</taxon>
        <taxon>Insecta</taxon>
        <taxon>Pterygota</taxon>
        <taxon>Neoptera</taxon>
        <taxon>Endopterygota</taxon>
        <taxon>Hymenoptera</taxon>
        <taxon>Apocrita</taxon>
        <taxon>Aculeata</taxon>
        <taxon>Formicoidea</taxon>
        <taxon>Formicidae</taxon>
        <taxon>Formicinae</taxon>
        <taxon>Lasius</taxon>
        <taxon>Lasius</taxon>
    </lineage>
</organism>
<feature type="region of interest" description="Disordered" evidence="1">
    <location>
        <begin position="1"/>
        <end position="42"/>
    </location>
</feature>
<name>A0A0J7KXC9_LASNI</name>
<comment type="caution">
    <text evidence="2">The sequence shown here is derived from an EMBL/GenBank/DDBJ whole genome shotgun (WGS) entry which is preliminary data.</text>
</comment>
<dbReference type="Proteomes" id="UP000036403">
    <property type="component" value="Unassembled WGS sequence"/>
</dbReference>
<evidence type="ECO:0000313" key="3">
    <source>
        <dbReference type="Proteomes" id="UP000036403"/>
    </source>
</evidence>
<dbReference type="PaxDb" id="67767-A0A0J7KXC9"/>
<evidence type="ECO:0000313" key="2">
    <source>
        <dbReference type="EMBL" id="KMQ94963.1"/>
    </source>
</evidence>
<proteinExistence type="predicted"/>
<evidence type="ECO:0000256" key="1">
    <source>
        <dbReference type="SAM" id="MobiDB-lite"/>
    </source>
</evidence>
<protein>
    <submittedName>
        <fullName evidence="2">Uncharacterized protein</fullName>
    </submittedName>
</protein>
<feature type="compositionally biased region" description="Acidic residues" evidence="1">
    <location>
        <begin position="18"/>
        <end position="29"/>
    </location>
</feature>
<dbReference type="AlphaFoldDB" id="A0A0J7KXC9"/>
<accession>A0A0J7KXC9</accession>
<sequence>MKSNRVGTKRKEKKDEKEEKEEEEEEEEEERRKSGSKRGRPNLMTLILERRVIASLLPRYKDEKQHDVKMPSNRIPFSLRGSTESHDLQDLSILKKNLIVICLGA</sequence>
<dbReference type="EMBL" id="LBMM01002336">
    <property type="protein sequence ID" value="KMQ94963.1"/>
    <property type="molecule type" value="Genomic_DNA"/>
</dbReference>
<keyword evidence="3" id="KW-1185">Reference proteome</keyword>
<gene>
    <name evidence="2" type="ORF">RF55_4851</name>
</gene>
<reference evidence="2 3" key="1">
    <citation type="submission" date="2015-04" db="EMBL/GenBank/DDBJ databases">
        <title>Lasius niger genome sequencing.</title>
        <authorList>
            <person name="Konorov E.A."/>
            <person name="Nikitin M.A."/>
            <person name="Kirill M.V."/>
            <person name="Chang P."/>
        </authorList>
    </citation>
    <scope>NUCLEOTIDE SEQUENCE [LARGE SCALE GENOMIC DNA]</scope>
    <source>
        <tissue evidence="2">Whole</tissue>
    </source>
</reference>